<keyword evidence="14" id="KW-1185">Reference proteome</keyword>
<comment type="caution">
    <text evidence="13">The sequence shown here is derived from an EMBL/GenBank/DDBJ whole genome shotgun (WGS) entry which is preliminary data.</text>
</comment>
<dbReference type="OrthoDB" id="9805307at2"/>
<gene>
    <name evidence="13" type="ORF">CLV72_105386</name>
</gene>
<evidence type="ECO:0000256" key="5">
    <source>
        <dbReference type="ARBA" id="ARBA00012213"/>
    </source>
</evidence>
<evidence type="ECO:0000256" key="12">
    <source>
        <dbReference type="PIRSR" id="PIRSR605493-1"/>
    </source>
</evidence>
<dbReference type="NCBIfam" id="NF006093">
    <property type="entry name" value="PRK08245.1"/>
    <property type="match status" value="1"/>
</dbReference>
<comment type="cofactor">
    <cofactor evidence="2">
        <name>a divalent metal cation</name>
        <dbReference type="ChEBI" id="CHEBI:60240"/>
    </cofactor>
</comment>
<comment type="subunit">
    <text evidence="4">Homotrimer.</text>
</comment>
<evidence type="ECO:0000256" key="4">
    <source>
        <dbReference type="ARBA" id="ARBA00011233"/>
    </source>
</evidence>
<name>A0A2T0Q2L2_9ACTN</name>
<keyword evidence="12" id="KW-0479">Metal-binding</keyword>
<reference evidence="13 14" key="1">
    <citation type="submission" date="2018-03" db="EMBL/GenBank/DDBJ databases">
        <title>Genomic Encyclopedia of Archaeal and Bacterial Type Strains, Phase II (KMG-II): from individual species to whole genera.</title>
        <authorList>
            <person name="Goeker M."/>
        </authorList>
    </citation>
    <scope>NUCLEOTIDE SEQUENCE [LARGE SCALE GENOMIC DNA]</scope>
    <source>
        <strain evidence="13 14">DSM 45601</strain>
    </source>
</reference>
<evidence type="ECO:0000256" key="6">
    <source>
        <dbReference type="ARBA" id="ARBA00012947"/>
    </source>
</evidence>
<dbReference type="GO" id="GO:0046872">
    <property type="term" value="F:metal ion binding"/>
    <property type="evidence" value="ECO:0007669"/>
    <property type="project" value="UniProtKB-KW"/>
</dbReference>
<dbReference type="EC" id="4.1.1.112" evidence="6"/>
<comment type="catalytic activity">
    <reaction evidence="11">
        <text>oxaloacetate + H(+) = pyruvate + CO2</text>
        <dbReference type="Rhea" id="RHEA:15641"/>
        <dbReference type="ChEBI" id="CHEBI:15361"/>
        <dbReference type="ChEBI" id="CHEBI:15378"/>
        <dbReference type="ChEBI" id="CHEBI:16452"/>
        <dbReference type="ChEBI" id="CHEBI:16526"/>
        <dbReference type="EC" id="4.1.1.112"/>
    </reaction>
</comment>
<keyword evidence="12" id="KW-0460">Magnesium</keyword>
<organism evidence="13 14">
    <name type="scientific">Allonocardiopsis opalescens</name>
    <dbReference type="NCBI Taxonomy" id="1144618"/>
    <lineage>
        <taxon>Bacteria</taxon>
        <taxon>Bacillati</taxon>
        <taxon>Actinomycetota</taxon>
        <taxon>Actinomycetes</taxon>
        <taxon>Streptosporangiales</taxon>
        <taxon>Allonocardiopsis</taxon>
    </lineage>
</organism>
<evidence type="ECO:0000256" key="11">
    <source>
        <dbReference type="ARBA" id="ARBA00047973"/>
    </source>
</evidence>
<evidence type="ECO:0000256" key="10">
    <source>
        <dbReference type="ARBA" id="ARBA00032305"/>
    </source>
</evidence>
<dbReference type="Proteomes" id="UP000237846">
    <property type="component" value="Unassembled WGS sequence"/>
</dbReference>
<evidence type="ECO:0000256" key="7">
    <source>
        <dbReference type="ARBA" id="ARBA00016549"/>
    </source>
</evidence>
<dbReference type="RefSeq" id="WP_106247995.1">
    <property type="nucleotide sequence ID" value="NZ_PVZC01000005.1"/>
</dbReference>
<comment type="function">
    <text evidence="8">Catalyzes the aldol cleavage of 4-hydroxy-4-methyl-2-oxoglutarate (HMG) into 2 molecules of pyruvate. Also contains a secondary oxaloacetate (OAA) decarboxylase activity due to the common pyruvate enolate transition state formed following C-C bond cleavage in the retro-aldol and decarboxylation reactions.</text>
</comment>
<dbReference type="SUPFAM" id="SSF89562">
    <property type="entry name" value="RraA-like"/>
    <property type="match status" value="1"/>
</dbReference>
<dbReference type="EC" id="4.1.3.17" evidence="5"/>
<evidence type="ECO:0000256" key="3">
    <source>
        <dbReference type="ARBA" id="ARBA00008621"/>
    </source>
</evidence>
<evidence type="ECO:0000256" key="8">
    <source>
        <dbReference type="ARBA" id="ARBA00025046"/>
    </source>
</evidence>
<dbReference type="GO" id="GO:0047443">
    <property type="term" value="F:4-hydroxy-4-methyl-2-oxoglutarate aldolase activity"/>
    <property type="evidence" value="ECO:0007669"/>
    <property type="project" value="UniProtKB-EC"/>
</dbReference>
<dbReference type="PANTHER" id="PTHR33254:SF16">
    <property type="entry name" value="BLR3842 PROTEIN"/>
    <property type="match status" value="1"/>
</dbReference>
<comment type="cofactor">
    <cofactor evidence="12">
        <name>Mg(2+)</name>
        <dbReference type="ChEBI" id="CHEBI:18420"/>
    </cofactor>
</comment>
<proteinExistence type="inferred from homology"/>
<evidence type="ECO:0000313" key="14">
    <source>
        <dbReference type="Proteomes" id="UP000237846"/>
    </source>
</evidence>
<dbReference type="GO" id="GO:0008948">
    <property type="term" value="F:oxaloacetate decarboxylase activity"/>
    <property type="evidence" value="ECO:0007669"/>
    <property type="project" value="UniProtKB-EC"/>
</dbReference>
<accession>A0A2T0Q2L2</accession>
<feature type="binding site" evidence="12">
    <location>
        <position position="131"/>
    </location>
    <ligand>
        <name>Mg(2+)</name>
        <dbReference type="ChEBI" id="CHEBI:18420"/>
    </ligand>
</feature>
<feature type="binding site" evidence="12">
    <location>
        <position position="130"/>
    </location>
    <ligand>
        <name>substrate</name>
    </ligand>
</feature>
<dbReference type="InterPro" id="IPR036704">
    <property type="entry name" value="RraA/RraA-like_sf"/>
</dbReference>
<sequence length="238" mass="25522">MSDTAPAPVDPAVIEALRAVSTATITTQLMDRGLRNTFLEGPRQLNPATPRMVGPAFTLRYIPAREDVDVLAVFKDYDHPQRRAVEQTPPGAVLVIDARGQTRAASLGHILATRLRERGAAGVVTDGAVRDMAGFAALDLPAFAAGAAPTTNLAKHHAVDLQQPIACGEVGVYPGDIIVGDHDGVVCVPRHLAAEVARAGVEQERLEDFVLARIEEGRPLRGTYPPDEATLREYRERG</sequence>
<comment type="catalytic activity">
    <reaction evidence="1">
        <text>4-hydroxy-4-methyl-2-oxoglutarate = 2 pyruvate</text>
        <dbReference type="Rhea" id="RHEA:22748"/>
        <dbReference type="ChEBI" id="CHEBI:15361"/>
        <dbReference type="ChEBI" id="CHEBI:58276"/>
        <dbReference type="EC" id="4.1.3.17"/>
    </reaction>
</comment>
<dbReference type="CDD" id="cd16841">
    <property type="entry name" value="RraA_family"/>
    <property type="match status" value="1"/>
</dbReference>
<dbReference type="PANTHER" id="PTHR33254">
    <property type="entry name" value="4-HYDROXY-4-METHYL-2-OXOGLUTARATE ALDOLASE 3-RELATED"/>
    <property type="match status" value="1"/>
</dbReference>
<dbReference type="AlphaFoldDB" id="A0A2T0Q2L2"/>
<dbReference type="InterPro" id="IPR005493">
    <property type="entry name" value="RraA/RraA-like"/>
</dbReference>
<evidence type="ECO:0000256" key="1">
    <source>
        <dbReference type="ARBA" id="ARBA00001342"/>
    </source>
</evidence>
<evidence type="ECO:0000313" key="13">
    <source>
        <dbReference type="EMBL" id="PRX98033.1"/>
    </source>
</evidence>
<evidence type="ECO:0000256" key="9">
    <source>
        <dbReference type="ARBA" id="ARBA00030169"/>
    </source>
</evidence>
<dbReference type="EMBL" id="PVZC01000005">
    <property type="protein sequence ID" value="PRX98033.1"/>
    <property type="molecule type" value="Genomic_DNA"/>
</dbReference>
<feature type="binding site" evidence="12">
    <location>
        <begin position="108"/>
        <end position="111"/>
    </location>
    <ligand>
        <name>substrate</name>
    </ligand>
</feature>
<protein>
    <recommendedName>
        <fullName evidence="7">Putative 4-hydroxy-4-methyl-2-oxoglutarate aldolase</fullName>
        <ecNumber evidence="6">4.1.1.112</ecNumber>
        <ecNumber evidence="5">4.1.3.17</ecNumber>
    </recommendedName>
    <alternativeName>
        <fullName evidence="10">Oxaloacetate decarboxylase</fullName>
    </alternativeName>
    <alternativeName>
        <fullName evidence="9">RraA-like protein</fullName>
    </alternativeName>
</protein>
<evidence type="ECO:0000256" key="2">
    <source>
        <dbReference type="ARBA" id="ARBA00001968"/>
    </source>
</evidence>
<dbReference type="Gene3D" id="3.50.30.40">
    <property type="entry name" value="Ribonuclease E inhibitor RraA/RraA-like"/>
    <property type="match status" value="1"/>
</dbReference>
<comment type="similarity">
    <text evidence="3">Belongs to the class II aldolase/RraA-like family.</text>
</comment>
<dbReference type="Pfam" id="PF03737">
    <property type="entry name" value="RraA-like"/>
    <property type="match status" value="1"/>
</dbReference>